<dbReference type="InterPro" id="IPR000835">
    <property type="entry name" value="HTH_MarR-typ"/>
</dbReference>
<evidence type="ECO:0000256" key="4">
    <source>
        <dbReference type="SAM" id="MobiDB-lite"/>
    </source>
</evidence>
<keyword evidence="1" id="KW-0805">Transcription regulation</keyword>
<dbReference type="RefSeq" id="WP_119716151.1">
    <property type="nucleotide sequence ID" value="NZ_OMOH01000008.1"/>
</dbReference>
<accession>A0A375I2G9</accession>
<proteinExistence type="predicted"/>
<feature type="region of interest" description="Disordered" evidence="4">
    <location>
        <begin position="146"/>
        <end position="166"/>
    </location>
</feature>
<organism evidence="6 7">
    <name type="scientific">Propionibacterium ruminifibrarum</name>
    <dbReference type="NCBI Taxonomy" id="1962131"/>
    <lineage>
        <taxon>Bacteria</taxon>
        <taxon>Bacillati</taxon>
        <taxon>Actinomycetota</taxon>
        <taxon>Actinomycetes</taxon>
        <taxon>Propionibacteriales</taxon>
        <taxon>Propionibacteriaceae</taxon>
        <taxon>Propionibacterium</taxon>
    </lineage>
</organism>
<keyword evidence="7" id="KW-1185">Reference proteome</keyword>
<dbReference type="InterPro" id="IPR036390">
    <property type="entry name" value="WH_DNA-bd_sf"/>
</dbReference>
<dbReference type="OrthoDB" id="4947868at2"/>
<sequence length="166" mass="18057">MADGEERQLNEFAEAIHSLVFSLRRDAVTGVGLDPLTAAEVEVLHWVMDHPGTTSAEISHGLGLKASNVSVTVRGLVAAGLLTRRQDEADRRRRVLELTDKAVTDRRHIDEAWAGIITGLLQGLGDEERRAVLTAAGPLRRLARLRQETVRQDRGGDDGRARGPAG</sequence>
<dbReference type="GO" id="GO:0006950">
    <property type="term" value="P:response to stress"/>
    <property type="evidence" value="ECO:0007669"/>
    <property type="project" value="TreeGrafter"/>
</dbReference>
<gene>
    <name evidence="6" type="ORF">PROPJV5_1995</name>
</gene>
<dbReference type="Pfam" id="PF12802">
    <property type="entry name" value="MarR_2"/>
    <property type="match status" value="1"/>
</dbReference>
<evidence type="ECO:0000313" key="6">
    <source>
        <dbReference type="EMBL" id="SPF69030.1"/>
    </source>
</evidence>
<dbReference type="PANTHER" id="PTHR33164:SF43">
    <property type="entry name" value="HTH-TYPE TRANSCRIPTIONAL REPRESSOR YETL"/>
    <property type="match status" value="1"/>
</dbReference>
<reference evidence="7" key="1">
    <citation type="submission" date="2018-02" db="EMBL/GenBank/DDBJ databases">
        <authorList>
            <person name="Hornung B."/>
        </authorList>
    </citation>
    <scope>NUCLEOTIDE SEQUENCE [LARGE SCALE GENOMIC DNA]</scope>
</reference>
<dbReference type="Proteomes" id="UP000265962">
    <property type="component" value="Unassembled WGS sequence"/>
</dbReference>
<evidence type="ECO:0000256" key="3">
    <source>
        <dbReference type="ARBA" id="ARBA00023163"/>
    </source>
</evidence>
<keyword evidence="3" id="KW-0804">Transcription</keyword>
<dbReference type="PROSITE" id="PS01117">
    <property type="entry name" value="HTH_MARR_1"/>
    <property type="match status" value="1"/>
</dbReference>
<evidence type="ECO:0000256" key="1">
    <source>
        <dbReference type="ARBA" id="ARBA00023015"/>
    </source>
</evidence>
<dbReference type="InterPro" id="IPR023187">
    <property type="entry name" value="Tscrpt_reg_MarR-type_CS"/>
</dbReference>
<dbReference type="EMBL" id="OMOH01000008">
    <property type="protein sequence ID" value="SPF69030.1"/>
    <property type="molecule type" value="Genomic_DNA"/>
</dbReference>
<dbReference type="SMART" id="SM00347">
    <property type="entry name" value="HTH_MARR"/>
    <property type="match status" value="1"/>
</dbReference>
<protein>
    <recommendedName>
        <fullName evidence="5">HTH marR-type domain-containing protein</fullName>
    </recommendedName>
</protein>
<evidence type="ECO:0000259" key="5">
    <source>
        <dbReference type="PROSITE" id="PS50995"/>
    </source>
</evidence>
<dbReference type="SUPFAM" id="SSF46785">
    <property type="entry name" value="Winged helix' DNA-binding domain"/>
    <property type="match status" value="1"/>
</dbReference>
<evidence type="ECO:0000256" key="2">
    <source>
        <dbReference type="ARBA" id="ARBA00023125"/>
    </source>
</evidence>
<dbReference type="PANTHER" id="PTHR33164">
    <property type="entry name" value="TRANSCRIPTIONAL REGULATOR, MARR FAMILY"/>
    <property type="match status" value="1"/>
</dbReference>
<dbReference type="GO" id="GO:0003700">
    <property type="term" value="F:DNA-binding transcription factor activity"/>
    <property type="evidence" value="ECO:0007669"/>
    <property type="project" value="InterPro"/>
</dbReference>
<feature type="domain" description="HTH marR-type" evidence="5">
    <location>
        <begin position="2"/>
        <end position="141"/>
    </location>
</feature>
<dbReference type="AlphaFoldDB" id="A0A375I2G9"/>
<dbReference type="InterPro" id="IPR036388">
    <property type="entry name" value="WH-like_DNA-bd_sf"/>
</dbReference>
<name>A0A375I2G9_9ACTN</name>
<dbReference type="GO" id="GO:0003677">
    <property type="term" value="F:DNA binding"/>
    <property type="evidence" value="ECO:0007669"/>
    <property type="project" value="UniProtKB-KW"/>
</dbReference>
<dbReference type="Gene3D" id="1.10.10.10">
    <property type="entry name" value="Winged helix-like DNA-binding domain superfamily/Winged helix DNA-binding domain"/>
    <property type="match status" value="1"/>
</dbReference>
<dbReference type="InterPro" id="IPR039422">
    <property type="entry name" value="MarR/SlyA-like"/>
</dbReference>
<keyword evidence="2" id="KW-0238">DNA-binding</keyword>
<dbReference type="PROSITE" id="PS50995">
    <property type="entry name" value="HTH_MARR_2"/>
    <property type="match status" value="1"/>
</dbReference>
<evidence type="ECO:0000313" key="7">
    <source>
        <dbReference type="Proteomes" id="UP000265962"/>
    </source>
</evidence>